<sequence length="271" mass="30307">MSGFVPKQCNKEAQLVIAILAQAIFLSAIPYIRIFWVFYMTAAFVGFILGFVETGVKIYIAFLWSDAAKIFLQLGATFYGLGLSSAPIIAEPFLSEAIDVHNLNETKGKIENDYSSVKWPYEIIAIFMLIVAVAFGFISYLSHDNLEANVDHQHLEIEEKASVESSRLKYMITFLIILLFHLCAFPIMTFRSFLTTFAVKSNLRLSKSKGAFITIAYAIAYSAAKIPFLVLMGFMKTKTLIIIELCIGFIASVILLLFGAQYELALWIGIV</sequence>
<dbReference type="Gene3D" id="1.20.1250.20">
    <property type="entry name" value="MFS general substrate transporter like domains"/>
    <property type="match status" value="1"/>
</dbReference>
<evidence type="ECO:0000256" key="4">
    <source>
        <dbReference type="SAM" id="Phobius"/>
    </source>
</evidence>
<protein>
    <submittedName>
        <fullName evidence="5">Sodium-dependent glucose transporter 1-like protein</fullName>
    </submittedName>
</protein>
<dbReference type="OrthoDB" id="18420at2759"/>
<evidence type="ECO:0000256" key="2">
    <source>
        <dbReference type="ARBA" id="ARBA00022989"/>
    </source>
</evidence>
<comment type="caution">
    <text evidence="5">The sequence shown here is derived from an EMBL/GenBank/DDBJ whole genome shotgun (WGS) entry which is preliminary data.</text>
</comment>
<proteinExistence type="predicted"/>
<evidence type="ECO:0000256" key="1">
    <source>
        <dbReference type="ARBA" id="ARBA00022692"/>
    </source>
</evidence>
<evidence type="ECO:0000313" key="5">
    <source>
        <dbReference type="EMBL" id="RWS12142.1"/>
    </source>
</evidence>
<dbReference type="AlphaFoldDB" id="A0A3S3P4U4"/>
<feature type="transmembrane region" description="Helical" evidence="4">
    <location>
        <begin position="123"/>
        <end position="141"/>
    </location>
</feature>
<feature type="transmembrane region" description="Helical" evidence="4">
    <location>
        <begin position="241"/>
        <end position="262"/>
    </location>
</feature>
<keyword evidence="1 4" id="KW-0812">Transmembrane</keyword>
<keyword evidence="3 4" id="KW-0472">Membrane</keyword>
<reference evidence="5 6" key="1">
    <citation type="journal article" date="2018" name="Gigascience">
        <title>Genomes of trombidid mites reveal novel predicted allergens and laterally-transferred genes associated with secondary metabolism.</title>
        <authorList>
            <person name="Dong X."/>
            <person name="Chaisiri K."/>
            <person name="Xia D."/>
            <person name="Armstrong S.D."/>
            <person name="Fang Y."/>
            <person name="Donnelly M.J."/>
            <person name="Kadowaki T."/>
            <person name="McGarry J.W."/>
            <person name="Darby A.C."/>
            <person name="Makepeace B.L."/>
        </authorList>
    </citation>
    <scope>NUCLEOTIDE SEQUENCE [LARGE SCALE GENOMIC DNA]</scope>
    <source>
        <strain evidence="5">UoL-WK</strain>
    </source>
</reference>
<feature type="transmembrane region" description="Helical" evidence="4">
    <location>
        <begin position="170"/>
        <end position="190"/>
    </location>
</feature>
<dbReference type="STRING" id="1965070.A0A3S3P4U4"/>
<keyword evidence="2 4" id="KW-1133">Transmembrane helix</keyword>
<accession>A0A3S3P4U4</accession>
<name>A0A3S3P4U4_9ACAR</name>
<feature type="transmembrane region" description="Helical" evidence="4">
    <location>
        <begin position="12"/>
        <end position="32"/>
    </location>
</feature>
<dbReference type="EMBL" id="NCKU01001420">
    <property type="protein sequence ID" value="RWS12142.1"/>
    <property type="molecule type" value="Genomic_DNA"/>
</dbReference>
<keyword evidence="6" id="KW-1185">Reference proteome</keyword>
<dbReference type="Proteomes" id="UP000285301">
    <property type="component" value="Unassembled WGS sequence"/>
</dbReference>
<dbReference type="InterPro" id="IPR036259">
    <property type="entry name" value="MFS_trans_sf"/>
</dbReference>
<feature type="transmembrane region" description="Helical" evidence="4">
    <location>
        <begin position="210"/>
        <end position="234"/>
    </location>
</feature>
<keyword evidence="5" id="KW-0813">Transport</keyword>
<dbReference type="PANTHER" id="PTHR23121:SF9">
    <property type="entry name" value="SODIUM-DEPENDENT GLUCOSE TRANSPORTER 1"/>
    <property type="match status" value="1"/>
</dbReference>
<gene>
    <name evidence="5" type="ORF">B4U79_18020</name>
</gene>
<evidence type="ECO:0000256" key="3">
    <source>
        <dbReference type="ARBA" id="ARBA00023136"/>
    </source>
</evidence>
<feature type="transmembrane region" description="Helical" evidence="4">
    <location>
        <begin position="38"/>
        <end position="63"/>
    </location>
</feature>
<dbReference type="PANTHER" id="PTHR23121">
    <property type="entry name" value="SODIUM-DEPENDENT GLUCOSE TRANSPORTER 1"/>
    <property type="match status" value="1"/>
</dbReference>
<dbReference type="SUPFAM" id="SSF103473">
    <property type="entry name" value="MFS general substrate transporter"/>
    <property type="match status" value="1"/>
</dbReference>
<evidence type="ECO:0000313" key="6">
    <source>
        <dbReference type="Proteomes" id="UP000285301"/>
    </source>
</evidence>
<organism evidence="5 6">
    <name type="scientific">Dinothrombium tinctorium</name>
    <dbReference type="NCBI Taxonomy" id="1965070"/>
    <lineage>
        <taxon>Eukaryota</taxon>
        <taxon>Metazoa</taxon>
        <taxon>Ecdysozoa</taxon>
        <taxon>Arthropoda</taxon>
        <taxon>Chelicerata</taxon>
        <taxon>Arachnida</taxon>
        <taxon>Acari</taxon>
        <taxon>Acariformes</taxon>
        <taxon>Trombidiformes</taxon>
        <taxon>Prostigmata</taxon>
        <taxon>Anystina</taxon>
        <taxon>Parasitengona</taxon>
        <taxon>Trombidioidea</taxon>
        <taxon>Trombidiidae</taxon>
        <taxon>Dinothrombium</taxon>
    </lineage>
</organism>
<keyword evidence="5" id="KW-0762">Sugar transport</keyword>